<dbReference type="PROSITE" id="PS50042">
    <property type="entry name" value="CNMP_BINDING_3"/>
    <property type="match status" value="1"/>
</dbReference>
<dbReference type="Proteomes" id="UP001652661">
    <property type="component" value="Chromosome 3R"/>
</dbReference>
<dbReference type="InterPro" id="IPR014710">
    <property type="entry name" value="RmlC-like_jellyroll"/>
</dbReference>
<dbReference type="CDD" id="cd00038">
    <property type="entry name" value="CAP_ED"/>
    <property type="match status" value="1"/>
</dbReference>
<accession>A0A6P4I4V5</accession>
<feature type="region of interest" description="Disordered" evidence="1">
    <location>
        <begin position="369"/>
        <end position="403"/>
    </location>
</feature>
<feature type="compositionally biased region" description="Basic and acidic residues" evidence="1">
    <location>
        <begin position="422"/>
        <end position="441"/>
    </location>
</feature>
<sequence length="610" mass="70072">MYKRTRDTVEKKRIYSLKALFKKVVRNISLNNPWIEYENDDERAVSRNVKKNISMRVRSKHKSGFLTVAEKAIIRTPHKSRTIPERRKLCSLFATLICFEQLNPKLRARLVPVIRLLPITPGRCIISKSDFPITVFFIVVGEVRMIKGIDSKGNELVEGIFGPGDVIGEVELLEGCLRTHTFKASTYCELLVLFDYDFAEILSPYMTKAWDEKKRALKALDYFDFLDKDQIVEACRLGTLKQYSPLDTIYAEDAGSLTEVHFVLSGECLILQCLNMAVTMKKGKRVFRLMAAHEDETSRMLRQGVKSQYSALSKRKDETASQAEISRLVESSSSSSDSDPNSVKQLMRKMNLLDIEKSCGLMKEMMEQRTSNFASKKSRMSRMSRVSRRSSDKDQDFKEENGDDHYEDYWGEWTFDDEVEDNDKNDVKYNEKGDAEDDGPKFDVTAPFPASHLNLQDSESDESDIRLKLSSSSSSSREGVTKPVIESRFIDVGSISFGGIFGLGEQMKHRVIMARTTVQCLTLPRFFLMEHKQNPGNIWERRLFYLECMIPSREALFQQFLKTRKWKKFKNDFIRQTLKSSHNHGTQREDIPIMCRIVESAEAGGIGFSK</sequence>
<feature type="region of interest" description="Disordered" evidence="1">
    <location>
        <begin position="320"/>
        <end position="342"/>
    </location>
</feature>
<dbReference type="Pfam" id="PF00027">
    <property type="entry name" value="cNMP_binding"/>
    <property type="match status" value="1"/>
</dbReference>
<organism evidence="3 4">
    <name type="scientific">Drosophila kikkawai</name>
    <name type="common">Fruit fly</name>
    <dbReference type="NCBI Taxonomy" id="30033"/>
    <lineage>
        <taxon>Eukaryota</taxon>
        <taxon>Metazoa</taxon>
        <taxon>Ecdysozoa</taxon>
        <taxon>Arthropoda</taxon>
        <taxon>Hexapoda</taxon>
        <taxon>Insecta</taxon>
        <taxon>Pterygota</taxon>
        <taxon>Neoptera</taxon>
        <taxon>Endopterygota</taxon>
        <taxon>Diptera</taxon>
        <taxon>Brachycera</taxon>
        <taxon>Muscomorpha</taxon>
        <taxon>Ephydroidea</taxon>
        <taxon>Drosophilidae</taxon>
        <taxon>Drosophila</taxon>
        <taxon>Sophophora</taxon>
    </lineage>
</organism>
<evidence type="ECO:0000313" key="4">
    <source>
        <dbReference type="RefSeq" id="XP_017017626.1"/>
    </source>
</evidence>
<dbReference type="RefSeq" id="XP_017017626.1">
    <property type="nucleotide sequence ID" value="XM_017162137.3"/>
</dbReference>
<dbReference type="OrthoDB" id="166212at2759"/>
<dbReference type="InterPro" id="IPR000595">
    <property type="entry name" value="cNMP-bd_dom"/>
</dbReference>
<dbReference type="InterPro" id="IPR018490">
    <property type="entry name" value="cNMP-bd_dom_sf"/>
</dbReference>
<name>A0A6P4I4V5_DROKI</name>
<dbReference type="SMART" id="SM00100">
    <property type="entry name" value="cNMP"/>
    <property type="match status" value="1"/>
</dbReference>
<evidence type="ECO:0000256" key="1">
    <source>
        <dbReference type="SAM" id="MobiDB-lite"/>
    </source>
</evidence>
<feature type="compositionally biased region" description="Basic and acidic residues" evidence="1">
    <location>
        <begin position="389"/>
        <end position="403"/>
    </location>
</feature>
<protein>
    <recommendedName>
        <fullName evidence="2">Cyclic nucleotide-binding domain-containing protein</fullName>
    </recommendedName>
</protein>
<feature type="region of interest" description="Disordered" evidence="1">
    <location>
        <begin position="421"/>
        <end position="478"/>
    </location>
</feature>
<gene>
    <name evidence="4" type="primary">LOC108071394</name>
</gene>
<evidence type="ECO:0000313" key="3">
    <source>
        <dbReference type="Proteomes" id="UP001652661"/>
    </source>
</evidence>
<dbReference type="PANTHER" id="PTHR23011:SF41">
    <property type="entry name" value="CYCLIC NUCLEOTIDE-BINDING DOMAIN-CONTAINING PROTEIN"/>
    <property type="match status" value="1"/>
</dbReference>
<dbReference type="PANTHER" id="PTHR23011">
    <property type="entry name" value="CYCLIC NUCLEOTIDE-BINDING DOMAIN CONTAINING PROTEIN"/>
    <property type="match status" value="1"/>
</dbReference>
<dbReference type="SUPFAM" id="SSF51206">
    <property type="entry name" value="cAMP-binding domain-like"/>
    <property type="match status" value="2"/>
</dbReference>
<dbReference type="GeneID" id="108071394"/>
<keyword evidence="3" id="KW-1185">Reference proteome</keyword>
<feature type="compositionally biased region" description="Basic residues" evidence="1">
    <location>
        <begin position="376"/>
        <end position="388"/>
    </location>
</feature>
<proteinExistence type="predicted"/>
<dbReference type="AlphaFoldDB" id="A0A6P4I4V5"/>
<dbReference type="Gene3D" id="2.60.120.10">
    <property type="entry name" value="Jelly Rolls"/>
    <property type="match status" value="1"/>
</dbReference>
<feature type="domain" description="Cyclic nucleotide-binding" evidence="2">
    <location>
        <begin position="98"/>
        <end position="204"/>
    </location>
</feature>
<reference evidence="4" key="1">
    <citation type="submission" date="2025-08" db="UniProtKB">
        <authorList>
            <consortium name="RefSeq"/>
        </authorList>
    </citation>
    <scope>IDENTIFICATION</scope>
    <source>
        <strain evidence="4">14028-0561.14</strain>
        <tissue evidence="4">Whole fly</tissue>
    </source>
</reference>
<evidence type="ECO:0000259" key="2">
    <source>
        <dbReference type="PROSITE" id="PS50042"/>
    </source>
</evidence>